<dbReference type="EMBL" id="SRLO01001363">
    <property type="protein sequence ID" value="TNN38545.1"/>
    <property type="molecule type" value="Genomic_DNA"/>
</dbReference>
<proteinExistence type="predicted"/>
<organism evidence="1 2">
    <name type="scientific">Liparis tanakae</name>
    <name type="common">Tanaka's snailfish</name>
    <dbReference type="NCBI Taxonomy" id="230148"/>
    <lineage>
        <taxon>Eukaryota</taxon>
        <taxon>Metazoa</taxon>
        <taxon>Chordata</taxon>
        <taxon>Craniata</taxon>
        <taxon>Vertebrata</taxon>
        <taxon>Euteleostomi</taxon>
        <taxon>Actinopterygii</taxon>
        <taxon>Neopterygii</taxon>
        <taxon>Teleostei</taxon>
        <taxon>Neoteleostei</taxon>
        <taxon>Acanthomorphata</taxon>
        <taxon>Eupercaria</taxon>
        <taxon>Perciformes</taxon>
        <taxon>Cottioidei</taxon>
        <taxon>Cottales</taxon>
        <taxon>Liparidae</taxon>
        <taxon>Liparis</taxon>
    </lineage>
</organism>
<evidence type="ECO:0000313" key="2">
    <source>
        <dbReference type="Proteomes" id="UP000314294"/>
    </source>
</evidence>
<comment type="caution">
    <text evidence="1">The sequence shown here is derived from an EMBL/GenBank/DDBJ whole genome shotgun (WGS) entry which is preliminary data.</text>
</comment>
<protein>
    <submittedName>
        <fullName evidence="1">Uncharacterized protein</fullName>
    </submittedName>
</protein>
<accession>A0A4Z2FCB2</accession>
<reference evidence="1 2" key="1">
    <citation type="submission" date="2019-03" db="EMBL/GenBank/DDBJ databases">
        <title>First draft genome of Liparis tanakae, snailfish: a comprehensive survey of snailfish specific genes.</title>
        <authorList>
            <person name="Kim W."/>
            <person name="Song I."/>
            <person name="Jeong J.-H."/>
            <person name="Kim D."/>
            <person name="Kim S."/>
            <person name="Ryu S."/>
            <person name="Song J.Y."/>
            <person name="Lee S.K."/>
        </authorList>
    </citation>
    <scope>NUCLEOTIDE SEQUENCE [LARGE SCALE GENOMIC DNA]</scope>
    <source>
        <tissue evidence="1">Muscle</tissue>
    </source>
</reference>
<name>A0A4Z2FCB2_9TELE</name>
<sequence>MQKLSHSSGPADEVTGSLRLSKLLSSSYPVKISYTFHANPPPLCRVQPSFLLRPLAWTREVKTRAGGPRVGSGLGGQLSVSLWERIALSPIRGNDDTKSDGVLRANGTSEAFLPSKPLDGGQV</sequence>
<keyword evidence="2" id="KW-1185">Reference proteome</keyword>
<evidence type="ECO:0000313" key="1">
    <source>
        <dbReference type="EMBL" id="TNN38545.1"/>
    </source>
</evidence>
<gene>
    <name evidence="1" type="ORF">EYF80_051292</name>
</gene>
<dbReference type="Proteomes" id="UP000314294">
    <property type="component" value="Unassembled WGS sequence"/>
</dbReference>
<dbReference type="AlphaFoldDB" id="A0A4Z2FCB2"/>